<keyword evidence="3" id="KW-1185">Reference proteome</keyword>
<gene>
    <name evidence="2" type="ORF">DBV15_00994</name>
</gene>
<dbReference type="AlphaFoldDB" id="A0A4S2JCV0"/>
<evidence type="ECO:0000256" key="1">
    <source>
        <dbReference type="SAM" id="MobiDB-lite"/>
    </source>
</evidence>
<dbReference type="EMBL" id="QBLH01003812">
    <property type="protein sequence ID" value="TGZ32786.1"/>
    <property type="molecule type" value="Genomic_DNA"/>
</dbReference>
<protein>
    <submittedName>
        <fullName evidence="2">Uncharacterized protein</fullName>
    </submittedName>
</protein>
<organism evidence="2 3">
    <name type="scientific">Temnothorax longispinosus</name>
    <dbReference type="NCBI Taxonomy" id="300112"/>
    <lineage>
        <taxon>Eukaryota</taxon>
        <taxon>Metazoa</taxon>
        <taxon>Ecdysozoa</taxon>
        <taxon>Arthropoda</taxon>
        <taxon>Hexapoda</taxon>
        <taxon>Insecta</taxon>
        <taxon>Pterygota</taxon>
        <taxon>Neoptera</taxon>
        <taxon>Endopterygota</taxon>
        <taxon>Hymenoptera</taxon>
        <taxon>Apocrita</taxon>
        <taxon>Aculeata</taxon>
        <taxon>Formicoidea</taxon>
        <taxon>Formicidae</taxon>
        <taxon>Myrmicinae</taxon>
        <taxon>Temnothorax</taxon>
    </lineage>
</organism>
<evidence type="ECO:0000313" key="3">
    <source>
        <dbReference type="Proteomes" id="UP000310200"/>
    </source>
</evidence>
<name>A0A4S2JCV0_9HYME</name>
<feature type="region of interest" description="Disordered" evidence="1">
    <location>
        <begin position="138"/>
        <end position="171"/>
    </location>
</feature>
<proteinExistence type="predicted"/>
<reference evidence="2 3" key="1">
    <citation type="journal article" date="2019" name="Philos. Trans. R. Soc. Lond., B, Biol. Sci.">
        <title>Ant behaviour and brain gene expression of defending hosts depend on the ecological success of the intruding social parasite.</title>
        <authorList>
            <person name="Kaur R."/>
            <person name="Stoldt M."/>
            <person name="Jongepier E."/>
            <person name="Feldmeyer B."/>
            <person name="Menzel F."/>
            <person name="Bornberg-Bauer E."/>
            <person name="Foitzik S."/>
        </authorList>
    </citation>
    <scope>NUCLEOTIDE SEQUENCE [LARGE SCALE GENOMIC DNA]</scope>
    <source>
        <tissue evidence="2">Whole body</tissue>
    </source>
</reference>
<dbReference type="Proteomes" id="UP000310200">
    <property type="component" value="Unassembled WGS sequence"/>
</dbReference>
<evidence type="ECO:0000313" key="2">
    <source>
        <dbReference type="EMBL" id="TGZ32786.1"/>
    </source>
</evidence>
<accession>A0A4S2JCV0</accession>
<comment type="caution">
    <text evidence="2">The sequence shown here is derived from an EMBL/GenBank/DDBJ whole genome shotgun (WGS) entry which is preliminary data.</text>
</comment>
<sequence length="233" mass="24870">MPLTNDDNSDSDVYYLLILKQIRLLQGRVGVSQYDLTGVSHGVLDAVRPIALQTAVALVITCVCTTWLSTSRALGLGSGSIRRSKTACSIESASTNTRESCARRNVKPNTCAMSRSTLSSRSAVSVAFSTGIPGSSLLAPDDRRSAQLASSAPSPTARCSEENETASLSVENSPANGLPLILLHMIAGCPFHSEIPATGMTKPRAYRRSPSLCHEASMCQRSVRFSNLKQPQK</sequence>